<evidence type="ECO:0000313" key="3">
    <source>
        <dbReference type="Proteomes" id="UP000015530"/>
    </source>
</evidence>
<reference evidence="3" key="1">
    <citation type="journal article" date="2013" name="Mol. Plant Microbe Interact.">
        <title>Global aspects of pacC regulation of pathogenicity genes in Colletotrichum gloeosporioides as revealed by transcriptome analysis.</title>
        <authorList>
            <person name="Alkan N."/>
            <person name="Meng X."/>
            <person name="Friedlander G."/>
            <person name="Reuveni E."/>
            <person name="Sukno S."/>
            <person name="Sherman A."/>
            <person name="Thon M."/>
            <person name="Fluhr R."/>
            <person name="Prusky D."/>
        </authorList>
    </citation>
    <scope>NUCLEOTIDE SEQUENCE [LARGE SCALE GENOMIC DNA]</scope>
    <source>
        <strain evidence="3">Cg-14</strain>
    </source>
</reference>
<dbReference type="InterPro" id="IPR008757">
    <property type="entry name" value="Peptidase_M6-like_domain"/>
</dbReference>
<gene>
    <name evidence="2" type="ORF">CGLO_03266</name>
</gene>
<dbReference type="STRING" id="1237896.T0KM54"/>
<dbReference type="eggNOG" id="ENOG502QVPB">
    <property type="taxonomic scope" value="Eukaryota"/>
</dbReference>
<comment type="caution">
    <text evidence="2">The sequence shown here is derived from an EMBL/GenBank/DDBJ whole genome shotgun (WGS) entry which is preliminary data.</text>
</comment>
<organism evidence="2 3">
    <name type="scientific">Colletotrichum gloeosporioides (strain Cg-14)</name>
    <name type="common">Anthracnose fungus</name>
    <name type="synonym">Glomerella cingulata</name>
    <dbReference type="NCBI Taxonomy" id="1237896"/>
    <lineage>
        <taxon>Eukaryota</taxon>
        <taxon>Fungi</taxon>
        <taxon>Dikarya</taxon>
        <taxon>Ascomycota</taxon>
        <taxon>Pezizomycotina</taxon>
        <taxon>Sordariomycetes</taxon>
        <taxon>Hypocreomycetidae</taxon>
        <taxon>Glomerellales</taxon>
        <taxon>Glomerellaceae</taxon>
        <taxon>Colletotrichum</taxon>
        <taxon>Colletotrichum gloeosporioides species complex</taxon>
    </lineage>
</organism>
<dbReference type="GO" id="GO:0008233">
    <property type="term" value="F:peptidase activity"/>
    <property type="evidence" value="ECO:0007669"/>
    <property type="project" value="InterPro"/>
</dbReference>
<dbReference type="GO" id="GO:0006508">
    <property type="term" value="P:proteolysis"/>
    <property type="evidence" value="ECO:0007669"/>
    <property type="project" value="InterPro"/>
</dbReference>
<dbReference type="PANTHER" id="PTHR33112">
    <property type="entry name" value="DOMAIN PROTEIN, PUTATIVE-RELATED"/>
    <property type="match status" value="1"/>
</dbReference>
<sequence>MLSPRLLQFGRDQLFWDCATISACEALPAGFPLSIDEKAATDRYWRQRLQEADISVRSHVKVSEGSLEKLWKNVDRTYTSCNLTKHSDKSNALWGIAKLSRDILRQEYAHGLWSSFLEEQLAWRVSGGPKVVDLQGEETDEKQNETATMIQKTPQKEETSFPSWSWTYLDVPIQVVPRFRERHRFYKVTDHVGGSIGFQFENPYRGWLPKETVPLSEKSENMAIGLENGDKYRKAQLASTWRPDERSKLISDKIPVQGHICRGTLMSISGKEGWVIAIDGIPGNALIEAFPDMQPSHNEIPCEFLVLAASGVKFDELGCEIGEVGDAEDADDAEDDDEAEDELDDDEIEDDEVDVWWWIARASPVNFRLIADEMKLNDGRNGLSAVLAAAVGAFFAGPVASASSGSYTPFVPIDPQNWVNPDNMTWDDWVKPPGTDWSNPARKGSNRNFNIALVVVDYPDRNFTVSQPAHSTIFSNPQPAAADVAREKVPTFYRDLLNTPNDLNQGHTLHEYWMEDSAGRFGVDLTAFGAYRLPANGYQYGVSDDMNPGACPTGETCNLSIRTDALSAWRNDVGNDTADAFELVFILSAGQDESSTWQEFGEMKFDGPEDVPDEFGPPKTGNTSLPNWARTRYVPWTSWAAASTLWPNAGGGSSTQGESSGMAVYAHELSHLLDIGDNYNNPYGTPLRRAYTGIWSMMSRGSFNGPGGPHTRWQIPALQGSSMGSLHTLRDKFQLGLIERSDILWLSREALATSGIAVADLTARSVDPGDGLMGIRIIMDSDRSPACNIQTEPLCDGGSWDNYDIEVVDRMGSDSFTPDSGVLISKSKNVDNQPFQWVIDAHPEDIELVDFHRPNGSIAMITMGDYRQLADALFHAGTNSGSEFEFIDEANDLHFYIIDRHRNDDGVLSYTVAVRSIGGEGGASVHDISLEEGQVTALEQNTATAQGVSCSFQLSNSGSYVAVDPNDAQHPEDVSAFLASDVYRLSAEVEGAGWRVEVPNALVTAKFGEVKTAFVSVGASADAADAAVVTLKATSESDPSVAATAQCKVSKA</sequence>
<proteinExistence type="predicted"/>
<dbReference type="HOGENOM" id="CLU_290696_0_0_1"/>
<dbReference type="AlphaFoldDB" id="T0KM54"/>
<dbReference type="Proteomes" id="UP000015530">
    <property type="component" value="Unassembled WGS sequence"/>
</dbReference>
<dbReference type="EMBL" id="AMYD01000675">
    <property type="protein sequence ID" value="EQB56712.1"/>
    <property type="molecule type" value="Genomic_DNA"/>
</dbReference>
<name>T0KM54_COLGC</name>
<protein>
    <recommendedName>
        <fullName evidence="4">M6 family metalloprotease domain-containing protein</fullName>
    </recommendedName>
</protein>
<dbReference type="OrthoDB" id="3852498at2759"/>
<accession>T0KM54</accession>
<dbReference type="NCBIfam" id="TIGR03296">
    <property type="entry name" value="M6dom_TIGR03296"/>
    <property type="match status" value="1"/>
</dbReference>
<dbReference type="PANTHER" id="PTHR33112:SF10">
    <property type="entry name" value="TOL"/>
    <property type="match status" value="1"/>
</dbReference>
<evidence type="ECO:0008006" key="4">
    <source>
        <dbReference type="Google" id="ProtNLM"/>
    </source>
</evidence>
<evidence type="ECO:0000256" key="1">
    <source>
        <dbReference type="SAM" id="MobiDB-lite"/>
    </source>
</evidence>
<evidence type="ECO:0000313" key="2">
    <source>
        <dbReference type="EMBL" id="EQB56712.1"/>
    </source>
</evidence>
<feature type="region of interest" description="Disordered" evidence="1">
    <location>
        <begin position="324"/>
        <end position="347"/>
    </location>
</feature>